<feature type="compositionally biased region" description="Gly residues" evidence="12">
    <location>
        <begin position="1191"/>
        <end position="1200"/>
    </location>
</feature>
<feature type="region of interest" description="Disordered" evidence="12">
    <location>
        <begin position="1095"/>
        <end position="1131"/>
    </location>
</feature>
<evidence type="ECO:0000256" key="1">
    <source>
        <dbReference type="ARBA" id="ARBA00004141"/>
    </source>
</evidence>
<evidence type="ECO:0000256" key="9">
    <source>
        <dbReference type="RuleBase" id="RU003722"/>
    </source>
</evidence>
<sequence length="1290" mass="141244">MDHFTVSEAQLPALMVESVLYGIYLTTFFACLHRLLWNKNAPKRLANINLPMLAIVILSFISLTLNVSFALARDMDTFVYNRDEVLEGDDSDADWIKLLKTCLIFFQFILADSVLIYRCWLVWDKSLFVVIIPATCWIGALACSIYATYLQYKLKPGFEKIKEEHYLPLYTAFLLFTIILNLYSTGIILWRIWSVEKAWQPPSICSLRDIPQRSRLLLAKRVIIESGLLYTSSVVALFITTICQSNATLITAVVRLKEIQIAGIAFNLILARAARPDREEALPLYYLENRCLSSKSRFVPPTYTLSGSPLRRGFASVRPQVCGLSHNTSRSLLQPTRALPGLVFTRHYTKDAPTPTQEAASTIAPTSATEHLPDTTDNASALAETVASNLEAIHTPLQYGDFAALGLSGWSPAGIAQWTMEIINTATGMPWFWTIVAGTVFWRIVTAPFTIMGLRNSSRLQPYQGEMRNLQAEMNEAVKKNDLIQRQKAALKIREIYDKAGVNLMAGTLGPLVQIPVTFGLFFGVKWMCAAPIEQLKWSGLNFLPDLTIPDPTYVLPAILIALVNAQITVGAAEMDFQTRPGMAHLMNGFRVLSVVGFGVTASLSSTFRHTLFFNLLLPPIILNSGYELKQENFFRNFGSILIFAFLGTFISAVGVGVLVYIYSFLGLESLDITLLECLIFGSTLSATDPVTILAIFNQYKVDPKLYTVIFGESLLNDAVSIVMYETLTQFHGTEVYLKSIFHGIGIFLLNFSVSMALGVAFGLGMSLLLKHSYLHYYPSIESCLVALCAYTCYFFSNGLSMSGIVSLLFCGITLKHYAYHTMSRRTQRATKYIFSTLAQLSENFIFIYLGMALFTSAPVEEPVFSYVKPLFITITTVAVVFTRYAAVFPLSTGINFFFKHARGQRSEELPHSYQMMLFWAGLRGAVGVALAAGFKGRNAQMMRTTVLVVVVLTVVLFGGTTARMLEVLGIKTGVEDDEGGSSDEDEGPPFFNGARPSSSSRYLGRSARGRGNWSRYWDEQEGSALSPTAGHFDVSAATAAARVGRHYAARFGHYNHHYQPQDFSPSANAPIFSAASSDSYESDGAEVLPLAPTAIQHDASRGTNQTTPSSDPSSDPNNNTHPPRRTFSGIIGEDGRWFQNLDERYLLPLFSNATASRTFHARKSARKASGRGSAGGTSSPRVGESSGRRGNAGFGGRRSGGATPVDSDDEFFGSGDAVNLTLNTSGGGVAGVAAGATNRGNTSSNGSGSENGGGSGGARRALVDESRMERGLASPTLRGNTSSPWDDAR</sequence>
<feature type="transmembrane region" description="Helical" evidence="13">
    <location>
        <begin position="553"/>
        <end position="573"/>
    </location>
</feature>
<evidence type="ECO:0000256" key="4">
    <source>
        <dbReference type="ARBA" id="ARBA00022989"/>
    </source>
</evidence>
<keyword evidence="4 13" id="KW-1133">Transmembrane helix</keyword>
<evidence type="ECO:0000259" key="15">
    <source>
        <dbReference type="Pfam" id="PF02096"/>
    </source>
</evidence>
<accession>A0A8H5FY49</accession>
<feature type="compositionally biased region" description="Low complexity" evidence="12">
    <location>
        <begin position="1104"/>
        <end position="1122"/>
    </location>
</feature>
<evidence type="ECO:0000256" key="12">
    <source>
        <dbReference type="SAM" id="MobiDB-lite"/>
    </source>
</evidence>
<evidence type="ECO:0000256" key="8">
    <source>
        <dbReference type="ARBA" id="ARBA00023201"/>
    </source>
</evidence>
<dbReference type="InterPro" id="IPR004709">
    <property type="entry name" value="NaH_exchanger"/>
</dbReference>
<dbReference type="Gene3D" id="6.10.140.1330">
    <property type="match status" value="1"/>
</dbReference>
<dbReference type="Pfam" id="PF02096">
    <property type="entry name" value="60KD_IMP"/>
    <property type="match status" value="1"/>
</dbReference>
<organism evidence="16 17">
    <name type="scientific">Leucocoprinus leucothites</name>
    <dbReference type="NCBI Taxonomy" id="201217"/>
    <lineage>
        <taxon>Eukaryota</taxon>
        <taxon>Fungi</taxon>
        <taxon>Dikarya</taxon>
        <taxon>Basidiomycota</taxon>
        <taxon>Agaricomycotina</taxon>
        <taxon>Agaricomycetes</taxon>
        <taxon>Agaricomycetidae</taxon>
        <taxon>Agaricales</taxon>
        <taxon>Agaricineae</taxon>
        <taxon>Agaricaceae</taxon>
        <taxon>Leucocoprinus</taxon>
    </lineage>
</organism>
<evidence type="ECO:0000256" key="3">
    <source>
        <dbReference type="ARBA" id="ARBA00022692"/>
    </source>
</evidence>
<feature type="region of interest" description="Disordered" evidence="12">
    <location>
        <begin position="976"/>
        <end position="1009"/>
    </location>
</feature>
<feature type="transmembrane region" description="Helical" evidence="13">
    <location>
        <begin position="641"/>
        <end position="662"/>
    </location>
</feature>
<protein>
    <recommendedName>
        <fullName evidence="9">Sodium/hydrogen exchanger</fullName>
    </recommendedName>
</protein>
<dbReference type="GO" id="GO:0015385">
    <property type="term" value="F:sodium:proton antiporter activity"/>
    <property type="evidence" value="ECO:0007669"/>
    <property type="project" value="InterPro"/>
</dbReference>
<dbReference type="InterPro" id="IPR018422">
    <property type="entry name" value="Cation/H_exchanger_CPA1"/>
</dbReference>
<dbReference type="PANTHER" id="PTHR10110:SF187">
    <property type="entry name" value="SODIUM_HYDROGEN EXCHANGER"/>
    <property type="match status" value="1"/>
</dbReference>
<feature type="transmembrane region" description="Helical" evidence="13">
    <location>
        <begin position="20"/>
        <end position="37"/>
    </location>
</feature>
<evidence type="ECO:0000259" key="14">
    <source>
        <dbReference type="Pfam" id="PF00999"/>
    </source>
</evidence>
<feature type="transmembrane region" description="Helical" evidence="13">
    <location>
        <begin position="947"/>
        <end position="966"/>
    </location>
</feature>
<dbReference type="InterPro" id="IPR028055">
    <property type="entry name" value="YidC/Oxa/ALB_C"/>
</dbReference>
<dbReference type="Pfam" id="PF00999">
    <property type="entry name" value="Na_H_Exchanger"/>
    <property type="match status" value="1"/>
</dbReference>
<evidence type="ECO:0000313" key="17">
    <source>
        <dbReference type="Proteomes" id="UP000559027"/>
    </source>
</evidence>
<evidence type="ECO:0000256" key="7">
    <source>
        <dbReference type="ARBA" id="ARBA00023136"/>
    </source>
</evidence>
<feature type="transmembrane region" description="Helical" evidence="13">
    <location>
        <begin position="585"/>
        <end position="606"/>
    </location>
</feature>
<evidence type="ECO:0000313" key="16">
    <source>
        <dbReference type="EMBL" id="KAF5353486.1"/>
    </source>
</evidence>
<evidence type="ECO:0000256" key="13">
    <source>
        <dbReference type="SAM" id="Phobius"/>
    </source>
</evidence>
<dbReference type="NCBIfam" id="TIGR00840">
    <property type="entry name" value="b_cpa1"/>
    <property type="match status" value="1"/>
</dbReference>
<keyword evidence="6 9" id="KW-0406">Ion transport</keyword>
<feature type="transmembrane region" description="Helical" evidence="13">
    <location>
        <begin position="841"/>
        <end position="860"/>
    </location>
</feature>
<dbReference type="PRINTS" id="PR01084">
    <property type="entry name" value="NAHEXCHNGR"/>
</dbReference>
<dbReference type="GO" id="GO:0007035">
    <property type="term" value="P:vacuolar acidification"/>
    <property type="evidence" value="ECO:0007669"/>
    <property type="project" value="TreeGrafter"/>
</dbReference>
<feature type="compositionally biased region" description="Low complexity" evidence="12">
    <location>
        <begin position="1232"/>
        <end position="1249"/>
    </location>
</feature>
<keyword evidence="11" id="KW-0175">Coiled coil</keyword>
<dbReference type="InterPro" id="IPR006153">
    <property type="entry name" value="Cation/H_exchanger_TM"/>
</dbReference>
<dbReference type="GO" id="GO:0005769">
    <property type="term" value="C:early endosome"/>
    <property type="evidence" value="ECO:0007669"/>
    <property type="project" value="TreeGrafter"/>
</dbReference>
<keyword evidence="3 9" id="KW-0812">Transmembrane</keyword>
<feature type="domain" description="Cation/H+ exchanger transmembrane" evidence="14">
    <location>
        <begin position="595"/>
        <end position="967"/>
    </location>
</feature>
<feature type="coiled-coil region" evidence="11">
    <location>
        <begin position="460"/>
        <end position="494"/>
    </location>
</feature>
<keyword evidence="17" id="KW-1185">Reference proteome</keyword>
<comment type="subcellular location">
    <subcellularLocation>
        <location evidence="1 10">Membrane</location>
        <topology evidence="1 10">Multi-pass membrane protein</topology>
    </subcellularLocation>
</comment>
<keyword evidence="9" id="KW-0050">Antiport</keyword>
<keyword evidence="7 13" id="KW-0472">Membrane</keyword>
<feature type="region of interest" description="Disordered" evidence="12">
    <location>
        <begin position="1162"/>
        <end position="1211"/>
    </location>
</feature>
<dbReference type="GO" id="GO:0000329">
    <property type="term" value="C:fungal-type vacuole membrane"/>
    <property type="evidence" value="ECO:0007669"/>
    <property type="project" value="TreeGrafter"/>
</dbReference>
<evidence type="ECO:0000256" key="10">
    <source>
        <dbReference type="RuleBase" id="RU003945"/>
    </source>
</evidence>
<reference evidence="16 17" key="1">
    <citation type="journal article" date="2020" name="ISME J.">
        <title>Uncovering the hidden diversity of litter-decomposition mechanisms in mushroom-forming fungi.</title>
        <authorList>
            <person name="Floudas D."/>
            <person name="Bentzer J."/>
            <person name="Ahren D."/>
            <person name="Johansson T."/>
            <person name="Persson P."/>
            <person name="Tunlid A."/>
        </authorList>
    </citation>
    <scope>NUCLEOTIDE SEQUENCE [LARGE SCALE GENOMIC DNA]</scope>
    <source>
        <strain evidence="16 17">CBS 146.42</strain>
    </source>
</reference>
<feature type="transmembrane region" description="Helical" evidence="13">
    <location>
        <begin position="169"/>
        <end position="190"/>
    </location>
</feature>
<evidence type="ECO:0000256" key="2">
    <source>
        <dbReference type="ARBA" id="ARBA00022448"/>
    </source>
</evidence>
<comment type="caution">
    <text evidence="16">The sequence shown here is derived from an EMBL/GenBank/DDBJ whole genome shotgun (WGS) entry which is preliminary data.</text>
</comment>
<feature type="compositionally biased region" description="Basic and acidic residues" evidence="12">
    <location>
        <begin position="1262"/>
        <end position="1271"/>
    </location>
</feature>
<dbReference type="OrthoDB" id="196264at2759"/>
<comment type="similarity">
    <text evidence="10">Belongs to the OXA1/ALB3/YidC family.</text>
</comment>
<evidence type="ECO:0000256" key="6">
    <source>
        <dbReference type="ARBA" id="ARBA00023065"/>
    </source>
</evidence>
<feature type="transmembrane region" description="Helical" evidence="13">
    <location>
        <begin position="127"/>
        <end position="149"/>
    </location>
</feature>
<feature type="transmembrane region" description="Helical" evidence="13">
    <location>
        <begin position="872"/>
        <end position="898"/>
    </location>
</feature>
<keyword evidence="2 9" id="KW-0813">Transport</keyword>
<dbReference type="CDD" id="cd20069">
    <property type="entry name" value="5TM_Oxa1-like"/>
    <property type="match status" value="1"/>
</dbReference>
<feature type="transmembrane region" description="Helical" evidence="13">
    <location>
        <begin position="431"/>
        <end position="454"/>
    </location>
</feature>
<feature type="transmembrane region" description="Helical" evidence="13">
    <location>
        <begin position="49"/>
        <end position="72"/>
    </location>
</feature>
<feature type="transmembrane region" description="Helical" evidence="13">
    <location>
        <begin position="222"/>
        <end position="242"/>
    </location>
</feature>
<dbReference type="EMBL" id="JAACJO010000010">
    <property type="protein sequence ID" value="KAF5353486.1"/>
    <property type="molecule type" value="Genomic_DNA"/>
</dbReference>
<feature type="transmembrane region" description="Helical" evidence="13">
    <location>
        <begin position="745"/>
        <end position="770"/>
    </location>
</feature>
<proteinExistence type="inferred from homology"/>
<keyword evidence="8 9" id="KW-0739">Sodium transport</keyword>
<feature type="transmembrane region" description="Helical" evidence="13">
    <location>
        <begin position="98"/>
        <end position="120"/>
    </location>
</feature>
<evidence type="ECO:0000256" key="11">
    <source>
        <dbReference type="SAM" id="Coils"/>
    </source>
</evidence>
<name>A0A8H5FY49_9AGAR</name>
<gene>
    <name evidence="16" type="ORF">D9756_007956</name>
</gene>
<dbReference type="GO" id="GO:0015386">
    <property type="term" value="F:potassium:proton antiporter activity"/>
    <property type="evidence" value="ECO:0007669"/>
    <property type="project" value="TreeGrafter"/>
</dbReference>
<comment type="similarity">
    <text evidence="9">Belongs to the monovalent cation:proton antiporter 1 (CPA1) transporter (TC 2.A.36) family.</text>
</comment>
<dbReference type="PANTHER" id="PTHR10110">
    <property type="entry name" value="SODIUM/HYDROGEN EXCHANGER"/>
    <property type="match status" value="1"/>
</dbReference>
<keyword evidence="5" id="KW-0915">Sodium</keyword>
<dbReference type="Proteomes" id="UP000559027">
    <property type="component" value="Unassembled WGS sequence"/>
</dbReference>
<dbReference type="GO" id="GO:0005770">
    <property type="term" value="C:late endosome"/>
    <property type="evidence" value="ECO:0007669"/>
    <property type="project" value="TreeGrafter"/>
</dbReference>
<evidence type="ECO:0000256" key="5">
    <source>
        <dbReference type="ARBA" id="ARBA00023053"/>
    </source>
</evidence>
<feature type="compositionally biased region" description="Polar residues" evidence="12">
    <location>
        <begin position="1278"/>
        <end position="1290"/>
    </location>
</feature>
<feature type="region of interest" description="Disordered" evidence="12">
    <location>
        <begin position="1227"/>
        <end position="1290"/>
    </location>
</feature>
<feature type="domain" description="Membrane insertase YidC/Oxa/ALB C-terminal" evidence="15">
    <location>
        <begin position="431"/>
        <end position="574"/>
    </location>
</feature>
<feature type="compositionally biased region" description="Acidic residues" evidence="12">
    <location>
        <begin position="976"/>
        <end position="988"/>
    </location>
</feature>